<proteinExistence type="predicted"/>
<name>A0AAD4CEA5_ASPNN</name>
<dbReference type="AlphaFoldDB" id="A0AAD4CEA5"/>
<reference evidence="6" key="1">
    <citation type="journal article" date="2019" name="Beilstein J. Org. Chem.">
        <title>Nanangenines: drimane sesquiterpenoids as the dominant metabolite cohort of a novel Australian fungus, Aspergillus nanangensis.</title>
        <authorList>
            <person name="Lacey H.J."/>
            <person name="Gilchrist C.L.M."/>
            <person name="Crombie A."/>
            <person name="Kalaitzis J.A."/>
            <person name="Vuong D."/>
            <person name="Rutledge P.J."/>
            <person name="Turner P."/>
            <person name="Pitt J.I."/>
            <person name="Lacey E."/>
            <person name="Chooi Y.H."/>
            <person name="Piggott A.M."/>
        </authorList>
    </citation>
    <scope>NUCLEOTIDE SEQUENCE</scope>
    <source>
        <strain evidence="6">MST-FP2251</strain>
    </source>
</reference>
<dbReference type="Pfam" id="PF03595">
    <property type="entry name" value="SLAC1"/>
    <property type="match status" value="1"/>
</dbReference>
<dbReference type="EMBL" id="VCAU01000110">
    <property type="protein sequence ID" value="KAF9884859.1"/>
    <property type="molecule type" value="Genomic_DNA"/>
</dbReference>
<protein>
    <recommendedName>
        <fullName evidence="8">C4-dicarboxylate transporter/malic acid transport protein</fullName>
    </recommendedName>
</protein>
<keyword evidence="7" id="KW-1185">Reference proteome</keyword>
<comment type="caution">
    <text evidence="6">The sequence shown here is derived from an EMBL/GenBank/DDBJ whole genome shotgun (WGS) entry which is preliminary data.</text>
</comment>
<organism evidence="6 7">
    <name type="scientific">Aspergillus nanangensis</name>
    <dbReference type="NCBI Taxonomy" id="2582783"/>
    <lineage>
        <taxon>Eukaryota</taxon>
        <taxon>Fungi</taxon>
        <taxon>Dikarya</taxon>
        <taxon>Ascomycota</taxon>
        <taxon>Pezizomycotina</taxon>
        <taxon>Eurotiomycetes</taxon>
        <taxon>Eurotiomycetidae</taxon>
        <taxon>Eurotiales</taxon>
        <taxon>Aspergillaceae</taxon>
        <taxon>Aspergillus</taxon>
        <taxon>Aspergillus subgen. Circumdati</taxon>
    </lineage>
</organism>
<dbReference type="Proteomes" id="UP001194746">
    <property type="component" value="Unassembled WGS sequence"/>
</dbReference>
<dbReference type="Gene3D" id="1.50.10.150">
    <property type="entry name" value="Voltage-dependent anion channel"/>
    <property type="match status" value="1"/>
</dbReference>
<feature type="transmembrane region" description="Helical" evidence="5">
    <location>
        <begin position="162"/>
        <end position="186"/>
    </location>
</feature>
<feature type="transmembrane region" description="Helical" evidence="5">
    <location>
        <begin position="95"/>
        <end position="118"/>
    </location>
</feature>
<evidence type="ECO:0000313" key="6">
    <source>
        <dbReference type="EMBL" id="KAF9884859.1"/>
    </source>
</evidence>
<gene>
    <name evidence="6" type="ORF">FE257_001202</name>
</gene>
<dbReference type="PANTHER" id="PTHR31162">
    <property type="entry name" value="MALIC ACID TRANSPORT PROTEIN-RELATED"/>
    <property type="match status" value="1"/>
</dbReference>
<dbReference type="InterPro" id="IPR038665">
    <property type="entry name" value="Voltage-dep_anion_channel_sf"/>
</dbReference>
<evidence type="ECO:0008006" key="8">
    <source>
        <dbReference type="Google" id="ProtNLM"/>
    </source>
</evidence>
<sequence length="255" mass="28406">MATGGIANVLYNVPYKFRGLETIGIIFFLFNIFLYISIWGLLVTRFYLYPYTLKASFLHPTESLFVPASVVSFGTILINITQYGPENTGPWLEQAIWLLFWIDAALAVIFSAGIYLLLWSTQTFTIAQMTPIWIFPAYPMLIIGPHAGILSEKLEPIKSLRIIIGGTTIQGIGFLVSLMVYSAFIYRLMSQKLPRENVRPGMFVSVGPSAFTVAGLVNMADHTKRAFPEDFMGNGALAADVLKVVVNFSALWLWG</sequence>
<feature type="transmembrane region" description="Helical" evidence="5">
    <location>
        <begin position="198"/>
        <end position="219"/>
    </location>
</feature>
<evidence type="ECO:0000256" key="5">
    <source>
        <dbReference type="SAM" id="Phobius"/>
    </source>
</evidence>
<dbReference type="PANTHER" id="PTHR31162:SF3">
    <property type="entry name" value="TRANSPORTER_MALIC ACID TRANSPORT PROTEIN, PUTATIVE-RELATED"/>
    <property type="match status" value="1"/>
</dbReference>
<keyword evidence="2 5" id="KW-0812">Transmembrane</keyword>
<evidence type="ECO:0000256" key="1">
    <source>
        <dbReference type="ARBA" id="ARBA00004141"/>
    </source>
</evidence>
<feature type="transmembrane region" description="Helical" evidence="5">
    <location>
        <begin position="64"/>
        <end position="83"/>
    </location>
</feature>
<feature type="transmembrane region" description="Helical" evidence="5">
    <location>
        <begin position="23"/>
        <end position="43"/>
    </location>
</feature>
<evidence type="ECO:0000313" key="7">
    <source>
        <dbReference type="Proteomes" id="UP001194746"/>
    </source>
</evidence>
<keyword evidence="3 5" id="KW-1133">Transmembrane helix</keyword>
<dbReference type="InterPro" id="IPR004695">
    <property type="entry name" value="SLAC1/Mae1/Ssu1/TehA"/>
</dbReference>
<dbReference type="GO" id="GO:0016020">
    <property type="term" value="C:membrane"/>
    <property type="evidence" value="ECO:0007669"/>
    <property type="project" value="UniProtKB-SubCell"/>
</dbReference>
<dbReference type="CDD" id="cd09317">
    <property type="entry name" value="TDT_Mae1_like"/>
    <property type="match status" value="1"/>
</dbReference>
<evidence type="ECO:0000256" key="3">
    <source>
        <dbReference type="ARBA" id="ARBA00022989"/>
    </source>
</evidence>
<reference evidence="6" key="2">
    <citation type="submission" date="2020-02" db="EMBL/GenBank/DDBJ databases">
        <authorList>
            <person name="Gilchrist C.L.M."/>
            <person name="Chooi Y.-H."/>
        </authorList>
    </citation>
    <scope>NUCLEOTIDE SEQUENCE</scope>
    <source>
        <strain evidence="6">MST-FP2251</strain>
    </source>
</reference>
<accession>A0AAD4CEA5</accession>
<evidence type="ECO:0000256" key="2">
    <source>
        <dbReference type="ARBA" id="ARBA00022692"/>
    </source>
</evidence>
<feature type="transmembrane region" description="Helical" evidence="5">
    <location>
        <begin position="231"/>
        <end position="254"/>
    </location>
</feature>
<feature type="transmembrane region" description="Helical" evidence="5">
    <location>
        <begin position="130"/>
        <end position="150"/>
    </location>
</feature>
<dbReference type="GO" id="GO:0015140">
    <property type="term" value="F:malate transmembrane transporter activity"/>
    <property type="evidence" value="ECO:0007669"/>
    <property type="project" value="InterPro"/>
</dbReference>
<keyword evidence="4 5" id="KW-0472">Membrane</keyword>
<evidence type="ECO:0000256" key="4">
    <source>
        <dbReference type="ARBA" id="ARBA00023136"/>
    </source>
</evidence>
<dbReference type="InterPro" id="IPR030185">
    <property type="entry name" value="Mae1"/>
</dbReference>
<comment type="subcellular location">
    <subcellularLocation>
        <location evidence="1">Membrane</location>
        <topology evidence="1">Multi-pass membrane protein</topology>
    </subcellularLocation>
</comment>